<reference evidence="5 6" key="1">
    <citation type="submission" date="2018-06" db="EMBL/GenBank/DDBJ databases">
        <title>Comparative genomics of downy mildews reveals potential adaptations to biotrophy.</title>
        <authorList>
            <person name="Fletcher K."/>
            <person name="Klosterman S.J."/>
            <person name="Derevnina L."/>
            <person name="Martin F."/>
            <person name="Koike S."/>
            <person name="Reyes Chin-Wo S."/>
            <person name="Mou B."/>
            <person name="Michelmore R."/>
        </authorList>
    </citation>
    <scope>NUCLEOTIDE SEQUENCE [LARGE SCALE GENOMIC DNA]</scope>
    <source>
        <strain evidence="5 6">R14</strain>
    </source>
</reference>
<evidence type="ECO:0000313" key="6">
    <source>
        <dbReference type="Proteomes" id="UP000282087"/>
    </source>
</evidence>
<feature type="repeat" description="TPR" evidence="2">
    <location>
        <begin position="436"/>
        <end position="469"/>
    </location>
</feature>
<feature type="compositionally biased region" description="Low complexity" evidence="3">
    <location>
        <begin position="373"/>
        <end position="392"/>
    </location>
</feature>
<evidence type="ECO:0000256" key="4">
    <source>
        <dbReference type="SAM" id="Phobius"/>
    </source>
</evidence>
<comment type="caution">
    <text evidence="5">The sequence shown here is derived from an EMBL/GenBank/DDBJ whole genome shotgun (WGS) entry which is preliminary data.</text>
</comment>
<evidence type="ECO:0000313" key="5">
    <source>
        <dbReference type="EMBL" id="RMX70098.1"/>
    </source>
</evidence>
<feature type="region of interest" description="Disordered" evidence="3">
    <location>
        <begin position="271"/>
        <end position="298"/>
    </location>
</feature>
<feature type="region of interest" description="Disordered" evidence="3">
    <location>
        <begin position="15"/>
        <end position="36"/>
    </location>
</feature>
<dbReference type="STRING" id="542832.A0A3M6VTF8"/>
<proteinExistence type="predicted"/>
<name>A0A3M6VTF8_9STRA</name>
<keyword evidence="4" id="KW-1133">Transmembrane helix</keyword>
<dbReference type="EMBL" id="QLLG01000006">
    <property type="protein sequence ID" value="RMX70098.1"/>
    <property type="molecule type" value="Genomic_DNA"/>
</dbReference>
<dbReference type="SMART" id="SM00028">
    <property type="entry name" value="TPR"/>
    <property type="match status" value="3"/>
</dbReference>
<accession>A0A3M6VTF8</accession>
<organism evidence="5 6">
    <name type="scientific">Peronospora effusa</name>
    <dbReference type="NCBI Taxonomy" id="542832"/>
    <lineage>
        <taxon>Eukaryota</taxon>
        <taxon>Sar</taxon>
        <taxon>Stramenopiles</taxon>
        <taxon>Oomycota</taxon>
        <taxon>Peronosporomycetes</taxon>
        <taxon>Peronosporales</taxon>
        <taxon>Peronosporaceae</taxon>
        <taxon>Peronospora</taxon>
    </lineage>
</organism>
<dbReference type="CDD" id="cd24142">
    <property type="entry name" value="ACL4-like"/>
    <property type="match status" value="1"/>
</dbReference>
<dbReference type="VEuPathDB" id="FungiDB:DD237_000470"/>
<feature type="transmembrane region" description="Helical" evidence="4">
    <location>
        <begin position="161"/>
        <end position="184"/>
    </location>
</feature>
<feature type="compositionally biased region" description="Acidic residues" evidence="3">
    <location>
        <begin position="703"/>
        <end position="715"/>
    </location>
</feature>
<feature type="region of interest" description="Disordered" evidence="3">
    <location>
        <begin position="108"/>
        <end position="143"/>
    </location>
</feature>
<feature type="repeat" description="TPR" evidence="2">
    <location>
        <begin position="635"/>
        <end position="668"/>
    </location>
</feature>
<dbReference type="Proteomes" id="UP000282087">
    <property type="component" value="Unassembled WGS sequence"/>
</dbReference>
<feature type="region of interest" description="Disordered" evidence="3">
    <location>
        <begin position="694"/>
        <end position="730"/>
    </location>
</feature>
<feature type="compositionally biased region" description="Polar residues" evidence="3">
    <location>
        <begin position="132"/>
        <end position="142"/>
    </location>
</feature>
<keyword evidence="4" id="KW-0812">Transmembrane</keyword>
<feature type="region of interest" description="Disordered" evidence="3">
    <location>
        <begin position="350"/>
        <end position="398"/>
    </location>
</feature>
<dbReference type="SUPFAM" id="SSF48452">
    <property type="entry name" value="TPR-like"/>
    <property type="match status" value="1"/>
</dbReference>
<sequence length="730" mass="81475">MTIEEIDKGLRSLRRAQQVPDGNNNNKPGAASGPVNMSVMSPAINYVDDRGIGHVKVNDNLDWSDRLSNDSTAQVVYTGSGSNTEILIIPAKRNTSGSNSEMFMIPAKRNTSDSTDSSRSSSHKRSGDGSTNPVYNLPTGSRDNVKPVDSAGLAYTGSDPVVLVIVGTVLALIVIASALAVAVYSRRNRERACSEDPSTPSEPFIVGSLPEHPVPDLSLLDTDMSPDLWLEGQYQYSPNMSQVINSFNGTAILSDNKTTPMHHRLTVDAFPSSRRGRRGGRGDAGRGQRRNARHGLADYGNSMLGYSVRYNCARGNLSGSRGSWRDKSVRRESSILEDISDRGRRRKGITTPIVLYDENSTEEEHKSNSSKIQNRSRPSQSSSQRQQYQEQQQQRRRDKYSVAELVTKAEALVDQCQPELAVQFYEKALLQEPSKTSLLDSIGELSTELDNPERALSAFQQSVSLAPTQNPAKYFYLSQLVLGEQAEYYTKQGIMYLQEELQQHMDLMTPEALTIKKQICDALCSLGELYMTDLCDHEEAESRCEKYFHEAMTFDVGLPEPTQALANLRLVQQNKDAADELLEETYRRLNENCTEESLPSLEFRTATGKMLIEVERYEQACDVLEGVMQEDDENAELWFLVGTCYRAMDDLPNALEFFEKCQTMLNKLKKDLRDDFYLQDQLESVVETIAELKTSIANRPPELDEESGSDEDESAVGETEVGKQDVAMEE</sequence>
<protein>
    <submittedName>
        <fullName evidence="5">Uncharacterized protein</fullName>
    </submittedName>
</protein>
<dbReference type="Pfam" id="PF13181">
    <property type="entry name" value="TPR_8"/>
    <property type="match status" value="1"/>
</dbReference>
<evidence type="ECO:0000256" key="2">
    <source>
        <dbReference type="PROSITE-ProRule" id="PRU00339"/>
    </source>
</evidence>
<keyword evidence="4" id="KW-0472">Membrane</keyword>
<dbReference type="InterPro" id="IPR019734">
    <property type="entry name" value="TPR_rpt"/>
</dbReference>
<evidence type="ECO:0000256" key="3">
    <source>
        <dbReference type="SAM" id="MobiDB-lite"/>
    </source>
</evidence>
<evidence type="ECO:0000256" key="1">
    <source>
        <dbReference type="ARBA" id="ARBA00022803"/>
    </source>
</evidence>
<dbReference type="Gene3D" id="1.25.40.10">
    <property type="entry name" value="Tetratricopeptide repeat domain"/>
    <property type="match status" value="2"/>
</dbReference>
<gene>
    <name evidence="5" type="ORF">DD238_000272</name>
</gene>
<dbReference type="PROSITE" id="PS50005">
    <property type="entry name" value="TPR"/>
    <property type="match status" value="2"/>
</dbReference>
<dbReference type="PANTHER" id="PTHR12558:SF50">
    <property type="entry name" value="ASSEMBLY CHAPERONE OF RPL4-RELATED"/>
    <property type="match status" value="1"/>
</dbReference>
<dbReference type="PANTHER" id="PTHR12558">
    <property type="entry name" value="CELL DIVISION CYCLE 16,23,27"/>
    <property type="match status" value="1"/>
</dbReference>
<dbReference type="GO" id="GO:0051301">
    <property type="term" value="P:cell division"/>
    <property type="evidence" value="ECO:0007669"/>
    <property type="project" value="TreeGrafter"/>
</dbReference>
<dbReference type="AlphaFoldDB" id="A0A3M6VTF8"/>
<keyword evidence="1 2" id="KW-0802">TPR repeat</keyword>
<keyword evidence="6" id="KW-1185">Reference proteome</keyword>
<dbReference type="InterPro" id="IPR011990">
    <property type="entry name" value="TPR-like_helical_dom_sf"/>
</dbReference>